<dbReference type="PANTHER" id="PTHR36930">
    <property type="entry name" value="METAL-SULFUR CLUSTER BIOSYNTHESIS PROTEINS YUAD-RELATED"/>
    <property type="match status" value="1"/>
</dbReference>
<evidence type="ECO:0000313" key="2">
    <source>
        <dbReference type="EMBL" id="MBM7557668.1"/>
    </source>
</evidence>
<reference evidence="2" key="1">
    <citation type="submission" date="2021-01" db="EMBL/GenBank/DDBJ databases">
        <title>Genomic Encyclopedia of Type Strains, Phase IV (KMG-IV): sequencing the most valuable type-strain genomes for metagenomic binning, comparative biology and taxonomic classification.</title>
        <authorList>
            <person name="Goeker M."/>
        </authorList>
    </citation>
    <scope>NUCLEOTIDE SEQUENCE</scope>
    <source>
        <strain evidence="2">DSM 23230</strain>
    </source>
</reference>
<sequence length="157" mass="17514">MSENHKIEKNNWGQVIAICRSEEKGEAKTEIEAGYLKENYGLKGDAHAGDWHRQISLLGQEDIDEMRAQGLELEAGAFGENIVTKGLELYELPIGSRLKIGDEILLEVTQIGKECHDRCEIYQQVGDCIMPKRGIFAKVLAGGKIESDLLIEVMLND</sequence>
<dbReference type="SUPFAM" id="SSF50800">
    <property type="entry name" value="PK beta-barrel domain-like"/>
    <property type="match status" value="1"/>
</dbReference>
<dbReference type="GO" id="GO:0030170">
    <property type="term" value="F:pyridoxal phosphate binding"/>
    <property type="evidence" value="ECO:0007669"/>
    <property type="project" value="InterPro"/>
</dbReference>
<dbReference type="Proteomes" id="UP000774000">
    <property type="component" value="Unassembled WGS sequence"/>
</dbReference>
<organism evidence="2 3">
    <name type="scientific">Halanaerobacter jeridensis</name>
    <dbReference type="NCBI Taxonomy" id="706427"/>
    <lineage>
        <taxon>Bacteria</taxon>
        <taxon>Bacillati</taxon>
        <taxon>Bacillota</taxon>
        <taxon>Clostridia</taxon>
        <taxon>Halanaerobiales</taxon>
        <taxon>Halobacteroidaceae</taxon>
        <taxon>Halanaerobacter</taxon>
    </lineage>
</organism>
<dbReference type="InterPro" id="IPR052716">
    <property type="entry name" value="MOSC_domain"/>
</dbReference>
<dbReference type="Pfam" id="PF03473">
    <property type="entry name" value="MOSC"/>
    <property type="match status" value="1"/>
</dbReference>
<dbReference type="InterPro" id="IPR005302">
    <property type="entry name" value="MoCF_Sase_C"/>
</dbReference>
<dbReference type="PANTHER" id="PTHR36930:SF1">
    <property type="entry name" value="MOSC DOMAIN-CONTAINING PROTEIN"/>
    <property type="match status" value="1"/>
</dbReference>
<dbReference type="EMBL" id="JAFBDQ010000015">
    <property type="protein sequence ID" value="MBM7557668.1"/>
    <property type="molecule type" value="Genomic_DNA"/>
</dbReference>
<dbReference type="PROSITE" id="PS51340">
    <property type="entry name" value="MOSC"/>
    <property type="match status" value="1"/>
</dbReference>
<feature type="domain" description="MOSC" evidence="1">
    <location>
        <begin position="29"/>
        <end position="154"/>
    </location>
</feature>
<dbReference type="Gene3D" id="2.40.33.20">
    <property type="entry name" value="PK beta-barrel domain-like"/>
    <property type="match status" value="1"/>
</dbReference>
<dbReference type="RefSeq" id="WP_338035353.1">
    <property type="nucleotide sequence ID" value="NZ_JAFBDQ010000015.1"/>
</dbReference>
<evidence type="ECO:0000313" key="3">
    <source>
        <dbReference type="Proteomes" id="UP000774000"/>
    </source>
</evidence>
<gene>
    <name evidence="2" type="ORF">JOC47_002534</name>
</gene>
<dbReference type="GO" id="GO:0003824">
    <property type="term" value="F:catalytic activity"/>
    <property type="evidence" value="ECO:0007669"/>
    <property type="project" value="InterPro"/>
</dbReference>
<dbReference type="AlphaFoldDB" id="A0A938XQ10"/>
<evidence type="ECO:0000259" key="1">
    <source>
        <dbReference type="PROSITE" id="PS51340"/>
    </source>
</evidence>
<comment type="caution">
    <text evidence="2">The sequence shown here is derived from an EMBL/GenBank/DDBJ whole genome shotgun (WGS) entry which is preliminary data.</text>
</comment>
<keyword evidence="3" id="KW-1185">Reference proteome</keyword>
<protein>
    <submittedName>
        <fullName evidence="2">Cyclic pyranopterin phosphate synthase</fullName>
    </submittedName>
</protein>
<dbReference type="GO" id="GO:0030151">
    <property type="term" value="F:molybdenum ion binding"/>
    <property type="evidence" value="ECO:0007669"/>
    <property type="project" value="InterPro"/>
</dbReference>
<accession>A0A938XQ10</accession>
<name>A0A938XQ10_9FIRM</name>
<dbReference type="InterPro" id="IPR011037">
    <property type="entry name" value="Pyrv_Knase-like_insert_dom_sf"/>
</dbReference>
<proteinExistence type="predicted"/>